<dbReference type="FunFam" id="3.30.300.30:FF:000010">
    <property type="entry name" value="Enterobactin synthetase component F"/>
    <property type="match status" value="1"/>
</dbReference>
<dbReference type="InterPro" id="IPR044894">
    <property type="entry name" value="TubC_N_sf"/>
</dbReference>
<dbReference type="NCBIfam" id="TIGR01733">
    <property type="entry name" value="AA-adenyl-dom"/>
    <property type="match status" value="2"/>
</dbReference>
<evidence type="ECO:0000313" key="6">
    <source>
        <dbReference type="EMBL" id="WDE02120.1"/>
    </source>
</evidence>
<dbReference type="EMBL" id="CP059736">
    <property type="protein sequence ID" value="WDE02120.1"/>
    <property type="molecule type" value="Genomic_DNA"/>
</dbReference>
<dbReference type="PROSITE" id="PS00012">
    <property type="entry name" value="PHOSPHOPANTETHEINE"/>
    <property type="match status" value="2"/>
</dbReference>
<evidence type="ECO:0000256" key="3">
    <source>
        <dbReference type="ARBA" id="ARBA00022450"/>
    </source>
</evidence>
<dbReference type="FunFam" id="3.40.50.980:FF:000001">
    <property type="entry name" value="Non-ribosomal peptide synthetase"/>
    <property type="match status" value="2"/>
</dbReference>
<keyword evidence="3" id="KW-0596">Phosphopantetheine</keyword>
<organism evidence="6 7">
    <name type="scientific">Thalassomonas actiniarum</name>
    <dbReference type="NCBI Taxonomy" id="485447"/>
    <lineage>
        <taxon>Bacteria</taxon>
        <taxon>Pseudomonadati</taxon>
        <taxon>Pseudomonadota</taxon>
        <taxon>Gammaproteobacteria</taxon>
        <taxon>Alteromonadales</taxon>
        <taxon>Colwelliaceae</taxon>
        <taxon>Thalassomonas</taxon>
    </lineage>
</organism>
<dbReference type="NCBIfam" id="NF003417">
    <property type="entry name" value="PRK04813.1"/>
    <property type="match status" value="2"/>
</dbReference>
<dbReference type="GO" id="GO:0031177">
    <property type="term" value="F:phosphopantetheine binding"/>
    <property type="evidence" value="ECO:0007669"/>
    <property type="project" value="InterPro"/>
</dbReference>
<dbReference type="FunFam" id="3.30.300.30:FF:000015">
    <property type="entry name" value="Nonribosomal peptide synthase SidD"/>
    <property type="match status" value="1"/>
</dbReference>
<dbReference type="Gene3D" id="2.30.38.10">
    <property type="entry name" value="Luciferase, Domain 3"/>
    <property type="match status" value="2"/>
</dbReference>
<dbReference type="Pfam" id="PF00550">
    <property type="entry name" value="PP-binding"/>
    <property type="match status" value="2"/>
</dbReference>
<dbReference type="InterPro" id="IPR001242">
    <property type="entry name" value="Condensation_dom"/>
</dbReference>
<dbReference type="SMART" id="SM00823">
    <property type="entry name" value="PKS_PP"/>
    <property type="match status" value="2"/>
</dbReference>
<dbReference type="PANTHER" id="PTHR45527">
    <property type="entry name" value="NONRIBOSOMAL PEPTIDE SYNTHETASE"/>
    <property type="match status" value="1"/>
</dbReference>
<dbReference type="GO" id="GO:0043041">
    <property type="term" value="P:amino acid activation for nonribosomal peptide biosynthetic process"/>
    <property type="evidence" value="ECO:0007669"/>
    <property type="project" value="TreeGrafter"/>
</dbReference>
<gene>
    <name evidence="6" type="ORF">SG35_030630</name>
</gene>
<dbReference type="Gene3D" id="1.10.10.1830">
    <property type="entry name" value="Non-ribosomal peptide synthase, adenylation domain"/>
    <property type="match status" value="1"/>
</dbReference>
<dbReference type="CDD" id="cd05930">
    <property type="entry name" value="A_NRPS"/>
    <property type="match status" value="2"/>
</dbReference>
<dbReference type="Pfam" id="PF00668">
    <property type="entry name" value="Condensation"/>
    <property type="match status" value="2"/>
</dbReference>
<comment type="similarity">
    <text evidence="2">Belongs to the ATP-dependent AMP-binding enzyme family.</text>
</comment>
<dbReference type="PROSITE" id="PS00455">
    <property type="entry name" value="AMP_BINDING"/>
    <property type="match status" value="2"/>
</dbReference>
<dbReference type="Gene3D" id="3.30.559.10">
    <property type="entry name" value="Chloramphenicol acetyltransferase-like domain"/>
    <property type="match status" value="2"/>
</dbReference>
<dbReference type="PANTHER" id="PTHR45527:SF1">
    <property type="entry name" value="FATTY ACID SYNTHASE"/>
    <property type="match status" value="1"/>
</dbReference>
<feature type="domain" description="Carrier" evidence="5">
    <location>
        <begin position="1050"/>
        <end position="1127"/>
    </location>
</feature>
<dbReference type="CDD" id="cd19531">
    <property type="entry name" value="LCL_NRPS-like"/>
    <property type="match status" value="2"/>
</dbReference>
<keyword evidence="4" id="KW-0597">Phosphoprotein</keyword>
<dbReference type="SUPFAM" id="SSF52777">
    <property type="entry name" value="CoA-dependent acyltransferases"/>
    <property type="match status" value="4"/>
</dbReference>
<accession>A0AAE9YXB5</accession>
<dbReference type="RefSeq" id="WP_044833298.1">
    <property type="nucleotide sequence ID" value="NZ_CP059736.1"/>
</dbReference>
<dbReference type="InterPro" id="IPR020806">
    <property type="entry name" value="PKS_PP-bd"/>
</dbReference>
<evidence type="ECO:0000259" key="5">
    <source>
        <dbReference type="PROSITE" id="PS50075"/>
    </source>
</evidence>
<dbReference type="SUPFAM" id="SSF56801">
    <property type="entry name" value="Acetyl-CoA synthetase-like"/>
    <property type="match status" value="2"/>
</dbReference>
<dbReference type="KEGG" id="tact:SG35_030630"/>
<dbReference type="InterPro" id="IPR036736">
    <property type="entry name" value="ACP-like_sf"/>
</dbReference>
<dbReference type="FunFam" id="1.10.1200.10:FF:000005">
    <property type="entry name" value="Nonribosomal peptide synthetase 1"/>
    <property type="match status" value="1"/>
</dbReference>
<feature type="domain" description="Carrier" evidence="5">
    <location>
        <begin position="2141"/>
        <end position="2218"/>
    </location>
</feature>
<evidence type="ECO:0000256" key="1">
    <source>
        <dbReference type="ARBA" id="ARBA00001957"/>
    </source>
</evidence>
<dbReference type="Gene3D" id="1.10.1200.10">
    <property type="entry name" value="ACP-like"/>
    <property type="match status" value="2"/>
</dbReference>
<protein>
    <submittedName>
        <fullName evidence="6">Non-ribosomal peptide synthetase</fullName>
    </submittedName>
</protein>
<dbReference type="InterPro" id="IPR000873">
    <property type="entry name" value="AMP-dep_synth/lig_dom"/>
</dbReference>
<dbReference type="SUPFAM" id="SSF47336">
    <property type="entry name" value="ACP-like"/>
    <property type="match status" value="2"/>
</dbReference>
<dbReference type="Gene3D" id="3.40.50.980">
    <property type="match status" value="4"/>
</dbReference>
<dbReference type="Proteomes" id="UP000032568">
    <property type="component" value="Chromosome pTact"/>
</dbReference>
<dbReference type="InterPro" id="IPR045851">
    <property type="entry name" value="AMP-bd_C_sf"/>
</dbReference>
<keyword evidence="7" id="KW-1185">Reference proteome</keyword>
<name>A0AAE9YXB5_9GAMM</name>
<sequence>MSEVNVKDILIMLAGKGVSLAAKDNRLSVKGKLSQLNAGDKALLQAHKSEIIAFIQARQQSEQTSIPVRTQQENLPLSFAQQRLWFVDRLQGSSEEYNMPSAFEVEGDFNPDVAEQVLTEIIKRHQVLRTVYIDGDDDTVQVIRDDYDFSLGRFDLTSLDAQSQQNRLMALINEDMKQPFDLACDLMIRASFISLDNGKGVLLFNMHHIASDGWSMNVLVGEFIALYQAITSGLESPLAPLAIQYADYALWQRDYLKGDVLEQQLGYWDKQLADMPPVHTLTLDNPRPEIKGHSADRVSRQLSGDVAKQLQDIAGRYKLTPFMLLHSALALVLSRHSNSTDIVIGTPVANRMQSELEPLIGFFVNNLVLRLDTSHARLDDYLAHVRQVHFDAQNNQDVPFEQIVERLNIPRNSAYTPLFQIMLSTNNDFALGESSAGEAMDLNGARLSPLASDTISAKFDLEVAINISEQGVGLDWIYDSNLFNREHVEQLNEHLAILLTSMAQSKGLAETELASLEIMSEQESDYLLNVLNDTRQEYPQDKLIHELFEAQVAATPDNLALSFNGTELSYRELNERANRLAHYLRERGVQTEDFVGICLERSHEMLVAILAVLKAGGAYVPLDPAYPQARLEYMLADTGLKYVISQTALNTSLFDSDKIEVIELESWQQQSRHFSCENPPIAKDLDANSLAYVIYTSGSTGQPKGVLLEHRGAVNLGLSQSQSFAVKENSRVLQFASLNFDAATSEWLMAFVTGAALVVCDEQTRQSADTLQQVLLKENISHVTLPPALLALLDHHRDYALESLIVAGEACDPALVKIWACKCRMFNAYGPSEGTVCASIAELEPQGPVSIGRAMANVSLYVFDQAFRLTPKGCIGELYIGGDGVSRGYLNKAQLTQESFIQNPFSDKAEDRLYKTGDLVRYLANGDLDFIGRVDDQVKINGFRIELGEIENQLSSCQGLSSCLVTTREVQAGQKQLLAYITPNIKDITQEQQTSLIESLKQTLTASLPHYMVPAMFVVIYDWPVTANGKVDKKALPSPDAALLQGNYQAPQTELESKLVNIWAQLLNLEAHKISTGADFFALGGHSLLTIRLVAEIRKQLEVELAVKAVFDAGTIRAMAQLIEADARTPLRLQVLPVTRGQETMPLSFAQQRLWVIDQLQGGSAEYNMPAAFEVQGAFDIHAAEQALSAIIKRHQVLHTVYIEQDKETQQKILSDFSFAITRHDFTTLDQDVQQQELRQLIEQDVQQPFELSTDLMVRASYVALENSAGEKQARGALLFNMHHIAGDGWSMSVLIQEFVAAYQAITKGQVISLPELDIQYADYAHWQQQWSQGEQFASQLDYWQQQLAEVPPVHALVLDKARPEVSSHLGASVSGQLPADIAASLQALAGQYKLTPFMLLHAALSLVLSRHSNSKDIVIGTAVANRMQAELEPLIGFFVNTLVLRVDTGHQLLADYLGHVRQVHLDAQANQDVPFEQLVERLKVPRGTSYSPLFQIMMGTNTDYGLGDDSLAMADASLTPLSSEHISTKFDLDIDMVLDEQGVSLNWTYDTGLFSHKHVSQFNEHLINVLNAMAQLQQQGADAAGTKVAALAMLSEQESEQLLAPVNECRAGYPQDMLIHEIFEKRAANTPDKIALTLADEQLSYRQLNERANQLGHHLREQGVQAGTLVGLCFERSLEMVIGMLGILKAGGGYVPLDPGYPEARLNYMLDNSGIKHLVTQAHLSELLQLNGETRVVSLGGGQETAIDRQSKTNLATEHSSDNIAYMIYTSGSTGQPKGVMITHNNWAAYLEGIEQDYQLTSSDRVLQFSSISFDIFIEELSASLLCGGTLVLPPPGKLPSCQQYWQWLKEYQITLASLPTAYWHQLCVDEQLALDSRDTSLRLLITGGEAMSGSHLQQWQQQVAGEIRLLNTYGPTETTVIATICDVTRFQDDGRSVPIGKPLKHSQVLLLDPSLSLVPKGAVGEVYVTGAMVAAGYFNDQEKTDKHFIANPFSHDQDSILYRTGDLARYGKDGELEFVGRADNQVKIRGFRIEVEEIESQLALCEEVANSLILVREDEPGDKTLVAYVTLAEQAAALAAKEHEIIQQIMAQLQAKLPAYMLPSAVVVMEELPLTANGKLDKKALPVPDNSLMQGEYVAPQTETEIALTQIWGKLLKCDAEKISTRANFFALGGHSLLVIRMITAIKDHFDVESTVAKLFESQTIHNVATYIDNLLLAKTIDAGLDDAEVGEEGWL</sequence>
<dbReference type="FunFam" id="1.10.1200.10:FF:000016">
    <property type="entry name" value="Non-ribosomal peptide synthase"/>
    <property type="match status" value="1"/>
</dbReference>
<reference evidence="6 7" key="1">
    <citation type="journal article" date="2015" name="Genome Announc.">
        <title>Draft Genome Sequences of Marine Isolates of Thalassomonas viridans and Thalassomonas actiniarum.</title>
        <authorList>
            <person name="Olonade I."/>
            <person name="van Zyl L.J."/>
            <person name="Trindade M."/>
        </authorList>
    </citation>
    <scope>NUCLEOTIDE SEQUENCE [LARGE SCALE GENOMIC DNA]</scope>
    <source>
        <strain evidence="6 7">A5K-106</strain>
    </source>
</reference>
<comment type="cofactor">
    <cofactor evidence="1">
        <name>pantetheine 4'-phosphate</name>
        <dbReference type="ChEBI" id="CHEBI:47942"/>
    </cofactor>
</comment>
<dbReference type="InterPro" id="IPR006162">
    <property type="entry name" value="Ppantetheine_attach_site"/>
</dbReference>
<evidence type="ECO:0000256" key="4">
    <source>
        <dbReference type="ARBA" id="ARBA00022553"/>
    </source>
</evidence>
<dbReference type="Pfam" id="PF13193">
    <property type="entry name" value="AMP-binding_C"/>
    <property type="match status" value="2"/>
</dbReference>
<dbReference type="Gene3D" id="3.30.300.30">
    <property type="match status" value="2"/>
</dbReference>
<reference evidence="6 7" key="2">
    <citation type="journal article" date="2022" name="Mar. Drugs">
        <title>Bioassay-Guided Fractionation Leads to the Detection of Cholic Acid Generated by the Rare Thalassomonas sp.</title>
        <authorList>
            <person name="Pheiffer F."/>
            <person name="Schneider Y.K."/>
            <person name="Hansen E.H."/>
            <person name="Andersen J.H."/>
            <person name="Isaksson J."/>
            <person name="Busche T."/>
            <person name="R C."/>
            <person name="Kalinowski J."/>
            <person name="Zyl L.V."/>
            <person name="Trindade M."/>
        </authorList>
    </citation>
    <scope>NUCLEOTIDE SEQUENCE [LARGE SCALE GENOMIC DNA]</scope>
    <source>
        <strain evidence="6 7">A5K-106</strain>
    </source>
</reference>
<dbReference type="GO" id="GO:0005737">
    <property type="term" value="C:cytoplasm"/>
    <property type="evidence" value="ECO:0007669"/>
    <property type="project" value="TreeGrafter"/>
</dbReference>
<dbReference type="GO" id="GO:0003824">
    <property type="term" value="F:catalytic activity"/>
    <property type="evidence" value="ECO:0007669"/>
    <property type="project" value="InterPro"/>
</dbReference>
<dbReference type="InterPro" id="IPR023213">
    <property type="entry name" value="CAT-like_dom_sf"/>
</dbReference>
<proteinExistence type="inferred from homology"/>
<dbReference type="InterPro" id="IPR009081">
    <property type="entry name" value="PP-bd_ACP"/>
</dbReference>
<dbReference type="FunFam" id="3.40.50.12780:FF:000012">
    <property type="entry name" value="Non-ribosomal peptide synthetase"/>
    <property type="match status" value="2"/>
</dbReference>
<dbReference type="InterPro" id="IPR010071">
    <property type="entry name" value="AA_adenyl_dom"/>
</dbReference>
<dbReference type="InterPro" id="IPR020845">
    <property type="entry name" value="AMP-binding_CS"/>
</dbReference>
<dbReference type="Pfam" id="PF00501">
    <property type="entry name" value="AMP-binding"/>
    <property type="match status" value="2"/>
</dbReference>
<dbReference type="PROSITE" id="PS50075">
    <property type="entry name" value="CARRIER"/>
    <property type="match status" value="2"/>
</dbReference>
<dbReference type="Gene3D" id="3.30.559.30">
    <property type="entry name" value="Nonribosomal peptide synthetase, condensation domain"/>
    <property type="match status" value="2"/>
</dbReference>
<dbReference type="InterPro" id="IPR025110">
    <property type="entry name" value="AMP-bd_C"/>
</dbReference>
<dbReference type="GO" id="GO:0044550">
    <property type="term" value="P:secondary metabolite biosynthetic process"/>
    <property type="evidence" value="ECO:0007669"/>
    <property type="project" value="UniProtKB-ARBA"/>
</dbReference>
<dbReference type="GO" id="GO:0072330">
    <property type="term" value="P:monocarboxylic acid biosynthetic process"/>
    <property type="evidence" value="ECO:0007669"/>
    <property type="project" value="UniProtKB-ARBA"/>
</dbReference>
<evidence type="ECO:0000256" key="2">
    <source>
        <dbReference type="ARBA" id="ARBA00006432"/>
    </source>
</evidence>
<evidence type="ECO:0000313" key="7">
    <source>
        <dbReference type="Proteomes" id="UP000032568"/>
    </source>
</evidence>